<keyword evidence="3" id="KW-1185">Reference proteome</keyword>
<feature type="compositionally biased region" description="Low complexity" evidence="1">
    <location>
        <begin position="51"/>
        <end position="79"/>
    </location>
</feature>
<dbReference type="AlphaFoldDB" id="A0A183EBB9"/>
<sequence length="152" mass="16537">MYCYQFSQRIADDPGDDRNQVEKEKYGLRGRVAHTPIVTSQRSNMTSFIMSLQKSTKSQKSSSSSVPSTLSTTSKTASSQKQGKDDSASKSTEKEGAAKDPVKPPSVGKEKGIRDSTDDPHAPQLPLGVQDSLMSVSKDLVPLSAERSWPFL</sequence>
<protein>
    <submittedName>
        <fullName evidence="4">Calpastatin</fullName>
    </submittedName>
</protein>
<organism evidence="4">
    <name type="scientific">Gongylonema pulchrum</name>
    <dbReference type="NCBI Taxonomy" id="637853"/>
    <lineage>
        <taxon>Eukaryota</taxon>
        <taxon>Metazoa</taxon>
        <taxon>Ecdysozoa</taxon>
        <taxon>Nematoda</taxon>
        <taxon>Chromadorea</taxon>
        <taxon>Rhabditida</taxon>
        <taxon>Spirurina</taxon>
        <taxon>Spiruromorpha</taxon>
        <taxon>Spiruroidea</taxon>
        <taxon>Gongylonematidae</taxon>
        <taxon>Gongylonema</taxon>
    </lineage>
</organism>
<accession>A0A183EBB9</accession>
<name>A0A183EBB9_9BILA</name>
<dbReference type="WBParaSite" id="GPUH_0001828501-mRNA-1">
    <property type="protein sequence ID" value="GPUH_0001828501-mRNA-1"/>
    <property type="gene ID" value="GPUH_0001828501"/>
</dbReference>
<feature type="region of interest" description="Disordered" evidence="1">
    <location>
        <begin position="49"/>
        <end position="132"/>
    </location>
</feature>
<reference evidence="4" key="1">
    <citation type="submission" date="2016-06" db="UniProtKB">
        <authorList>
            <consortium name="WormBaseParasite"/>
        </authorList>
    </citation>
    <scope>IDENTIFICATION</scope>
</reference>
<reference evidence="2 3" key="2">
    <citation type="submission" date="2018-11" db="EMBL/GenBank/DDBJ databases">
        <authorList>
            <consortium name="Pathogen Informatics"/>
        </authorList>
    </citation>
    <scope>NUCLEOTIDE SEQUENCE [LARGE SCALE GENOMIC DNA]</scope>
</reference>
<dbReference type="Proteomes" id="UP000271098">
    <property type="component" value="Unassembled WGS sequence"/>
</dbReference>
<gene>
    <name evidence="2" type="ORF">GPUH_LOCUS18260</name>
</gene>
<evidence type="ECO:0000313" key="2">
    <source>
        <dbReference type="EMBL" id="VDN31361.1"/>
    </source>
</evidence>
<evidence type="ECO:0000256" key="1">
    <source>
        <dbReference type="SAM" id="MobiDB-lite"/>
    </source>
</evidence>
<proteinExistence type="predicted"/>
<feature type="compositionally biased region" description="Basic and acidic residues" evidence="1">
    <location>
        <begin position="82"/>
        <end position="121"/>
    </location>
</feature>
<dbReference type="EMBL" id="UYRT01086459">
    <property type="protein sequence ID" value="VDN31361.1"/>
    <property type="molecule type" value="Genomic_DNA"/>
</dbReference>
<evidence type="ECO:0000313" key="4">
    <source>
        <dbReference type="WBParaSite" id="GPUH_0001828501-mRNA-1"/>
    </source>
</evidence>
<evidence type="ECO:0000313" key="3">
    <source>
        <dbReference type="Proteomes" id="UP000271098"/>
    </source>
</evidence>